<proteinExistence type="predicted"/>
<gene>
    <name evidence="1" type="ORF">BFG52_07315</name>
</gene>
<dbReference type="AlphaFoldDB" id="A0A1B2LYZ4"/>
<name>A0A1B2LYZ4_9GAMM</name>
<dbReference type="RefSeq" id="WP_067554097.1">
    <property type="nucleotide sequence ID" value="NZ_CP016895.1"/>
</dbReference>
<dbReference type="Proteomes" id="UP000093391">
    <property type="component" value="Chromosome"/>
</dbReference>
<accession>A0A1B2LYZ4</accession>
<keyword evidence="2" id="KW-1185">Reference proteome</keyword>
<protein>
    <submittedName>
        <fullName evidence="1">Uncharacterized protein</fullName>
    </submittedName>
</protein>
<dbReference type="STRING" id="1789224.BFG52_07315"/>
<organism evidence="1 2">
    <name type="scientific">Acinetobacter larvae</name>
    <dbReference type="NCBI Taxonomy" id="1789224"/>
    <lineage>
        <taxon>Bacteria</taxon>
        <taxon>Pseudomonadati</taxon>
        <taxon>Pseudomonadota</taxon>
        <taxon>Gammaproteobacteria</taxon>
        <taxon>Moraxellales</taxon>
        <taxon>Moraxellaceae</taxon>
        <taxon>Acinetobacter</taxon>
    </lineage>
</organism>
<evidence type="ECO:0000313" key="2">
    <source>
        <dbReference type="Proteomes" id="UP000093391"/>
    </source>
</evidence>
<sequence length="109" mass="12443">MDIQKERAAFELAYIASRKDCPLAKSDLLEYDGSYLVSRVNDSWNMWLHVKAHAVPEGFVLVPKESLKVALSWMDDDIDPWQMGGDSFAQLYEHKPILEKAMIEAAEVE</sequence>
<reference evidence="1 2" key="1">
    <citation type="submission" date="2016-08" db="EMBL/GenBank/DDBJ databases">
        <authorList>
            <person name="Seilhamer J.J."/>
        </authorList>
    </citation>
    <scope>NUCLEOTIDE SEQUENCE [LARGE SCALE GENOMIC DNA]</scope>
    <source>
        <strain evidence="1 2">BRTC-1</strain>
    </source>
</reference>
<dbReference type="KEGG" id="ala:BFG52_07315"/>
<dbReference type="OrthoDB" id="6713458at2"/>
<evidence type="ECO:0000313" key="1">
    <source>
        <dbReference type="EMBL" id="AOA58178.1"/>
    </source>
</evidence>
<dbReference type="EMBL" id="CP016895">
    <property type="protein sequence ID" value="AOA58178.1"/>
    <property type="molecule type" value="Genomic_DNA"/>
</dbReference>